<accession>A0A8T2U584</accession>
<comment type="caution">
    <text evidence="1">The sequence shown here is derived from an EMBL/GenBank/DDBJ whole genome shotgun (WGS) entry which is preliminary data.</text>
</comment>
<evidence type="ECO:0008006" key="3">
    <source>
        <dbReference type="Google" id="ProtNLM"/>
    </source>
</evidence>
<sequence length="317" mass="37253">MYYILLLDWKKCHLYAFDSLIKNFLWNKAHNRALVFSAWEFVCQPKSKGGLGILHLHSHMMARRTAFILRITSACKPLCTDVFWKIMDNAEVYYKGTWKLNAWNKFFSHAPLRTSSVTLSMLLRSFKQTAALLKWNGRQRYVGNSFASMSPYWSFLTNPPLAYSLGAVGRYFNNKGIDSIAKCYDSKWEFLSFPSVRGIYAVGPAYRSKWIQLLLFLQQFQIPLSIDASDPWRDLLFAKHTRWWNGAVRTFYLSFMDRTDITAQCNLRWKMNKMQDWWHARFATIWGSSLTFRMKVFMWRISVGHFTLGAFLSKHGI</sequence>
<dbReference type="EMBL" id="CM035414">
    <property type="protein sequence ID" value="KAH7428785.1"/>
    <property type="molecule type" value="Genomic_DNA"/>
</dbReference>
<name>A0A8T2U584_CERRI</name>
<evidence type="ECO:0000313" key="1">
    <source>
        <dbReference type="EMBL" id="KAH7428785.1"/>
    </source>
</evidence>
<proteinExistence type="predicted"/>
<organism evidence="1 2">
    <name type="scientific">Ceratopteris richardii</name>
    <name type="common">Triangle waterfern</name>
    <dbReference type="NCBI Taxonomy" id="49495"/>
    <lineage>
        <taxon>Eukaryota</taxon>
        <taxon>Viridiplantae</taxon>
        <taxon>Streptophyta</taxon>
        <taxon>Embryophyta</taxon>
        <taxon>Tracheophyta</taxon>
        <taxon>Polypodiopsida</taxon>
        <taxon>Polypodiidae</taxon>
        <taxon>Polypodiales</taxon>
        <taxon>Pteridineae</taxon>
        <taxon>Pteridaceae</taxon>
        <taxon>Parkerioideae</taxon>
        <taxon>Ceratopteris</taxon>
    </lineage>
</organism>
<evidence type="ECO:0000313" key="2">
    <source>
        <dbReference type="Proteomes" id="UP000825935"/>
    </source>
</evidence>
<protein>
    <recommendedName>
        <fullName evidence="3">Reverse transcriptase zinc-binding domain-containing protein</fullName>
    </recommendedName>
</protein>
<gene>
    <name evidence="1" type="ORF">KP509_09G017300</name>
</gene>
<reference evidence="1" key="1">
    <citation type="submission" date="2021-08" db="EMBL/GenBank/DDBJ databases">
        <title>WGS assembly of Ceratopteris richardii.</title>
        <authorList>
            <person name="Marchant D.B."/>
            <person name="Chen G."/>
            <person name="Jenkins J."/>
            <person name="Shu S."/>
            <person name="Leebens-Mack J."/>
            <person name="Grimwood J."/>
            <person name="Schmutz J."/>
            <person name="Soltis P."/>
            <person name="Soltis D."/>
            <person name="Chen Z.-H."/>
        </authorList>
    </citation>
    <scope>NUCLEOTIDE SEQUENCE</scope>
    <source>
        <strain evidence="1">Whitten #5841</strain>
        <tissue evidence="1">Leaf</tissue>
    </source>
</reference>
<dbReference type="AlphaFoldDB" id="A0A8T2U584"/>
<keyword evidence="2" id="KW-1185">Reference proteome</keyword>
<dbReference type="Proteomes" id="UP000825935">
    <property type="component" value="Chromosome 9"/>
</dbReference>